<sequence length="408" mass="45725">MTKLNEKAEAQLKILGFHNQRFNSTMSELDRIKANDELVRQINQFGSQGHGFFRIVDGSKGAFYNSKDGNIYLEQGSRHITARTISHEVGHALGKHQAKAASYYNTAKAYAQARGYGEAEAIFNEARMVAYEERYNGRAYSTGISGNLYPYIKGKSFGEVKDLIARQNMYGMYPSNGTGSIRMTYYETDIEYFLNTRTNFSKDFEEAFLSPNFKQLFVKHMANYDTFGNKGNNKIVADGSYSRDSLLIGRSKTYLKSGAYMYGDAGDDVLKGTNQNDILLGGSGNDVLIGGNGNDILVGNSGRDKLFGGKGYDKYRADNSDIIRDSDGKGEVSLNGYILQGGVRDLSKPDRFVYRSSRMVYEWDRNTGTLDVNGLKIENFKNGDLGIHLKNKKQANIMMLLEYILLRE</sequence>
<dbReference type="Proteomes" id="UP000003612">
    <property type="component" value="Unassembled WGS sequence"/>
</dbReference>
<evidence type="ECO:0000313" key="4">
    <source>
        <dbReference type="Proteomes" id="UP000003612"/>
    </source>
</evidence>
<dbReference type="InterPro" id="IPR050557">
    <property type="entry name" value="RTX_toxin/Mannuronan_C5-epim"/>
</dbReference>
<dbReference type="PANTHER" id="PTHR38340:SF1">
    <property type="entry name" value="S-LAYER PROTEIN"/>
    <property type="match status" value="1"/>
</dbReference>
<dbReference type="PROSITE" id="PS00330">
    <property type="entry name" value="HEMOLYSIN_CALCIUM"/>
    <property type="match status" value="2"/>
</dbReference>
<accession>A0ABP2KI39</accession>
<dbReference type="Pfam" id="PF00353">
    <property type="entry name" value="HemolysinCabind"/>
    <property type="match status" value="1"/>
</dbReference>
<dbReference type="InterPro" id="IPR011049">
    <property type="entry name" value="Serralysin-like_metalloprot_C"/>
</dbReference>
<organism evidence="3 4">
    <name type="scientific">Neisseria mucosa C102</name>
    <dbReference type="NCBI Taxonomy" id="435832"/>
    <lineage>
        <taxon>Bacteria</taxon>
        <taxon>Pseudomonadati</taxon>
        <taxon>Pseudomonadota</taxon>
        <taxon>Betaproteobacteria</taxon>
        <taxon>Neisseriales</taxon>
        <taxon>Neisseriaceae</taxon>
        <taxon>Neisseria</taxon>
    </lineage>
</organism>
<dbReference type="Gene3D" id="2.150.10.10">
    <property type="entry name" value="Serralysin-like metalloprotease, C-terminal"/>
    <property type="match status" value="1"/>
</dbReference>
<keyword evidence="2" id="KW-0964">Secreted</keyword>
<evidence type="ECO:0000256" key="2">
    <source>
        <dbReference type="ARBA" id="ARBA00022525"/>
    </source>
</evidence>
<proteinExistence type="predicted"/>
<dbReference type="InterPro" id="IPR018511">
    <property type="entry name" value="Hemolysin-typ_Ca-bd_CS"/>
</dbReference>
<dbReference type="InterPro" id="IPR001343">
    <property type="entry name" value="Hemolysn_Ca-bd"/>
</dbReference>
<dbReference type="PRINTS" id="PR00313">
    <property type="entry name" value="CABNDNGRPT"/>
</dbReference>
<evidence type="ECO:0000256" key="1">
    <source>
        <dbReference type="ARBA" id="ARBA00004613"/>
    </source>
</evidence>
<comment type="subcellular location">
    <subcellularLocation>
        <location evidence="1">Secreted</location>
    </subcellularLocation>
</comment>
<protein>
    <submittedName>
        <fullName evidence="3">Type I secretion target repeat protein</fullName>
    </submittedName>
</protein>
<dbReference type="RefSeq" id="WP_003746735.1">
    <property type="nucleotide sequence ID" value="NZ_GL635793.1"/>
</dbReference>
<keyword evidence="4" id="KW-1185">Reference proteome</keyword>
<dbReference type="EMBL" id="ACRG01000004">
    <property type="protein sequence ID" value="EFV81187.1"/>
    <property type="molecule type" value="Genomic_DNA"/>
</dbReference>
<gene>
    <name evidence="3" type="ORF">HMPREF0604_00642</name>
</gene>
<dbReference type="SUPFAM" id="SSF51120">
    <property type="entry name" value="beta-Roll"/>
    <property type="match status" value="1"/>
</dbReference>
<evidence type="ECO:0000313" key="3">
    <source>
        <dbReference type="EMBL" id="EFV81187.1"/>
    </source>
</evidence>
<dbReference type="PANTHER" id="PTHR38340">
    <property type="entry name" value="S-LAYER PROTEIN"/>
    <property type="match status" value="1"/>
</dbReference>
<comment type="caution">
    <text evidence="3">The sequence shown here is derived from an EMBL/GenBank/DDBJ whole genome shotgun (WGS) entry which is preliminary data.</text>
</comment>
<name>A0ABP2KI39_NEIMU</name>
<reference evidence="3 4" key="1">
    <citation type="submission" date="2010-12" db="EMBL/GenBank/DDBJ databases">
        <title>The Genome Sequence of Neisseria mucosa strain C102.</title>
        <authorList>
            <consortium name="The Broad Institute Genome Sequencing Platform"/>
            <person name="Earl A."/>
            <person name="Ward D."/>
            <person name="Feldgarden M."/>
            <person name="Gevers D."/>
            <person name="Sibley C.D."/>
            <person name="Field T.R."/>
            <person name="Grinwis M."/>
            <person name="Eshaghurshan C.S."/>
            <person name="Surette M."/>
            <person name="Young S.K."/>
            <person name="Zeng Q."/>
            <person name="Gargeya S."/>
            <person name="Fitzgerald M."/>
            <person name="Haas B."/>
            <person name="Abouelleil A."/>
            <person name="Alvarado L."/>
            <person name="Arachchi H.M."/>
            <person name="Berlin A."/>
            <person name="Brown A."/>
            <person name="Chapman S.B."/>
            <person name="Chen Z."/>
            <person name="Dunbar C."/>
            <person name="Freedman E."/>
            <person name="Gearin G."/>
            <person name="Gellesch M."/>
            <person name="Goldberg J."/>
            <person name="Griggs A."/>
            <person name="Gujja S."/>
            <person name="Heilman E."/>
            <person name="Heiman D."/>
            <person name="Howarth C."/>
            <person name="Larson L."/>
            <person name="Lui A."/>
            <person name="MacDonald P.J.P."/>
            <person name="Mehta T."/>
            <person name="Montmayeur A."/>
            <person name="Murphy C."/>
            <person name="Neiman D."/>
            <person name="Pearson M."/>
            <person name="Priest M."/>
            <person name="Roberts A."/>
            <person name="Saif S."/>
            <person name="Shea T."/>
            <person name="Shenoy N."/>
            <person name="Sisk P."/>
            <person name="Stolte C."/>
            <person name="Sykes S."/>
            <person name="White J."/>
            <person name="Yandava C."/>
            <person name="Nusbaum C."/>
            <person name="Birren B."/>
        </authorList>
    </citation>
    <scope>NUCLEOTIDE SEQUENCE [LARGE SCALE GENOMIC DNA]</scope>
    <source>
        <strain evidence="3 4">C102</strain>
    </source>
</reference>